<organism evidence="2 3">
    <name type="scientific">Phaseolus coccineus</name>
    <name type="common">Scarlet runner bean</name>
    <name type="synonym">Phaseolus multiflorus</name>
    <dbReference type="NCBI Taxonomy" id="3886"/>
    <lineage>
        <taxon>Eukaryota</taxon>
        <taxon>Viridiplantae</taxon>
        <taxon>Streptophyta</taxon>
        <taxon>Embryophyta</taxon>
        <taxon>Tracheophyta</taxon>
        <taxon>Spermatophyta</taxon>
        <taxon>Magnoliopsida</taxon>
        <taxon>eudicotyledons</taxon>
        <taxon>Gunneridae</taxon>
        <taxon>Pentapetalae</taxon>
        <taxon>rosids</taxon>
        <taxon>fabids</taxon>
        <taxon>Fabales</taxon>
        <taxon>Fabaceae</taxon>
        <taxon>Papilionoideae</taxon>
        <taxon>50 kb inversion clade</taxon>
        <taxon>NPAAA clade</taxon>
        <taxon>indigoferoid/millettioid clade</taxon>
        <taxon>Phaseoleae</taxon>
        <taxon>Phaseolus</taxon>
    </lineage>
</organism>
<feature type="region of interest" description="Disordered" evidence="1">
    <location>
        <begin position="126"/>
        <end position="162"/>
    </location>
</feature>
<evidence type="ECO:0000313" key="2">
    <source>
        <dbReference type="EMBL" id="KAK7372759.1"/>
    </source>
</evidence>
<gene>
    <name evidence="2" type="ORF">VNO80_06146</name>
</gene>
<dbReference type="EMBL" id="JAYMYR010000003">
    <property type="protein sequence ID" value="KAK7372759.1"/>
    <property type="molecule type" value="Genomic_DNA"/>
</dbReference>
<sequence>MGQKIASTIQMKYFEAAHVLMLIGLLLSESAIYELSMDNNAIDLADHPLTPSRRCAKRREITKLWPPPDHLGFRQYLPLISDRFSYGKFWCYDPRTEFISRVEEKFANAFAYEIYTAAPFNQSLQPTKNLHFSPSTPTQGTYREKMESEIKEEKMKKKTKRNYKSQSIPILSPTMRNPSFPRRFILDGSQMKLISAVLL</sequence>
<evidence type="ECO:0000313" key="3">
    <source>
        <dbReference type="Proteomes" id="UP001374584"/>
    </source>
</evidence>
<dbReference type="AlphaFoldDB" id="A0AAN9NLK8"/>
<protein>
    <submittedName>
        <fullName evidence="2">Uncharacterized protein</fullName>
    </submittedName>
</protein>
<comment type="caution">
    <text evidence="2">The sequence shown here is derived from an EMBL/GenBank/DDBJ whole genome shotgun (WGS) entry which is preliminary data.</text>
</comment>
<name>A0AAN9NLK8_PHACN</name>
<reference evidence="2 3" key="1">
    <citation type="submission" date="2024-01" db="EMBL/GenBank/DDBJ databases">
        <title>The genomes of 5 underutilized Papilionoideae crops provide insights into root nodulation and disease resistanc.</title>
        <authorList>
            <person name="Jiang F."/>
        </authorList>
    </citation>
    <scope>NUCLEOTIDE SEQUENCE [LARGE SCALE GENOMIC DNA]</scope>
    <source>
        <strain evidence="2">JINMINGXINNONG_FW02</strain>
        <tissue evidence="2">Leaves</tissue>
    </source>
</reference>
<evidence type="ECO:0000256" key="1">
    <source>
        <dbReference type="SAM" id="MobiDB-lite"/>
    </source>
</evidence>
<accession>A0AAN9NLK8</accession>
<feature type="compositionally biased region" description="Polar residues" evidence="1">
    <location>
        <begin position="126"/>
        <end position="141"/>
    </location>
</feature>
<feature type="compositionally biased region" description="Basic and acidic residues" evidence="1">
    <location>
        <begin position="142"/>
        <end position="155"/>
    </location>
</feature>
<dbReference type="Proteomes" id="UP001374584">
    <property type="component" value="Unassembled WGS sequence"/>
</dbReference>
<proteinExistence type="predicted"/>
<keyword evidence="3" id="KW-1185">Reference proteome</keyword>